<dbReference type="RefSeq" id="WP_209287288.1">
    <property type="nucleotide sequence ID" value="NZ_JACVEW010000010.1"/>
</dbReference>
<dbReference type="PANTHER" id="PTHR11236:SF50">
    <property type="entry name" value="AMINODEOXYCHORISMATE SYNTHASE COMPONENT 1"/>
    <property type="match status" value="1"/>
</dbReference>
<dbReference type="Pfam" id="PF00425">
    <property type="entry name" value="Chorismate_bind"/>
    <property type="match status" value="1"/>
</dbReference>
<dbReference type="SUPFAM" id="SSF56322">
    <property type="entry name" value="ADC synthase"/>
    <property type="match status" value="1"/>
</dbReference>
<name>A0ABS3ZCD1_9GAMM</name>
<dbReference type="NCBIfam" id="TIGR00553">
    <property type="entry name" value="pabB"/>
    <property type="match status" value="1"/>
</dbReference>
<evidence type="ECO:0000256" key="1">
    <source>
        <dbReference type="ARBA" id="ARBA00013139"/>
    </source>
</evidence>
<dbReference type="EC" id="2.6.1.85" evidence="1"/>
<dbReference type="InterPro" id="IPR005801">
    <property type="entry name" value="ADC_synthase"/>
</dbReference>
<dbReference type="Gene3D" id="3.60.120.10">
    <property type="entry name" value="Anthranilate synthase"/>
    <property type="match status" value="1"/>
</dbReference>
<dbReference type="Proteomes" id="UP000810171">
    <property type="component" value="Unassembled WGS sequence"/>
</dbReference>
<dbReference type="InterPro" id="IPR005802">
    <property type="entry name" value="ADC_synth_comp_1"/>
</dbReference>
<protein>
    <recommendedName>
        <fullName evidence="1">aminodeoxychorismate synthase</fullName>
        <ecNumber evidence="1">2.6.1.85</ecNumber>
    </recommendedName>
</protein>
<feature type="region of interest" description="Disordered" evidence="3">
    <location>
        <begin position="268"/>
        <end position="288"/>
    </location>
</feature>
<dbReference type="PANTHER" id="PTHR11236">
    <property type="entry name" value="AMINOBENZOATE/ANTHRANILATE SYNTHASE"/>
    <property type="match status" value="1"/>
</dbReference>
<sequence length="458" mass="50932">MIKQYLLDYHSLSTHDILARVRPLGYPVLLDSSQPDALSGRFDIISAAPDRLVTLNEKGLFCHTGEGSPLATDAQQDPFLFLQQLLDELGQCQALDDCPFNAGLIGVFGYDLGRAIETLPTQAEADIDFPWMLVGRYLWAVIVDHQLHHAHLVWHPLADDYIEGIKARIETAQPDSQPAFHLTQPFSSNLTAEQYRTALQRIDEYIHAGDCYQINFAQRFASTYRGDPWSAYQQLRHHAPTPFAAYFETPGGSILSLSPERFLQVSPAGEVETRPIKGTRPRGKTPEEDEALAKALLSAEKDRAENLMIVDLLRNDLSRNCQPGSVRVPELFSLETYPNVHHLVSSIRGSLRPEASALTLLRDAFPGGSITGAPKIRAMEIIDELEPQRRSVYCGSMGYISSCGRMDTSITIRTLLCTGSNIYCWAGGGIVTDSDIEDEYQETFNKVNNLLNGLEVQP</sequence>
<feature type="domain" description="Anthranilate synthase component I N-terminal" evidence="5">
    <location>
        <begin position="13"/>
        <end position="149"/>
    </location>
</feature>
<organism evidence="6 7">
    <name type="scientific">Marinobacterium alkalitolerans</name>
    <dbReference type="NCBI Taxonomy" id="1542925"/>
    <lineage>
        <taxon>Bacteria</taxon>
        <taxon>Pseudomonadati</taxon>
        <taxon>Pseudomonadota</taxon>
        <taxon>Gammaproteobacteria</taxon>
        <taxon>Oceanospirillales</taxon>
        <taxon>Oceanospirillaceae</taxon>
        <taxon>Marinobacterium</taxon>
    </lineage>
</organism>
<keyword evidence="7" id="KW-1185">Reference proteome</keyword>
<proteinExistence type="predicted"/>
<dbReference type="Pfam" id="PF04715">
    <property type="entry name" value="Anth_synt_I_N"/>
    <property type="match status" value="1"/>
</dbReference>
<evidence type="ECO:0000313" key="7">
    <source>
        <dbReference type="Proteomes" id="UP000810171"/>
    </source>
</evidence>
<keyword evidence="2 6" id="KW-0808">Transferase</keyword>
<evidence type="ECO:0000259" key="5">
    <source>
        <dbReference type="Pfam" id="PF04715"/>
    </source>
</evidence>
<comment type="caution">
    <text evidence="6">The sequence shown here is derived from an EMBL/GenBank/DDBJ whole genome shotgun (WGS) entry which is preliminary data.</text>
</comment>
<evidence type="ECO:0000256" key="2">
    <source>
        <dbReference type="ARBA" id="ARBA00022679"/>
    </source>
</evidence>
<accession>A0ABS3ZCD1</accession>
<dbReference type="InterPro" id="IPR006805">
    <property type="entry name" value="Anth_synth_I_N"/>
</dbReference>
<dbReference type="EMBL" id="JACVEW010000010">
    <property type="protein sequence ID" value="MBP0048674.1"/>
    <property type="molecule type" value="Genomic_DNA"/>
</dbReference>
<dbReference type="GO" id="GO:0046820">
    <property type="term" value="F:4-amino-4-deoxychorismate synthase activity"/>
    <property type="evidence" value="ECO:0007669"/>
    <property type="project" value="UniProtKB-EC"/>
</dbReference>
<dbReference type="PRINTS" id="PR00095">
    <property type="entry name" value="ANTSNTHASEI"/>
</dbReference>
<feature type="domain" description="Chorismate-utilising enzyme C-terminal" evidence="4">
    <location>
        <begin position="192"/>
        <end position="446"/>
    </location>
</feature>
<keyword evidence="6" id="KW-0032">Aminotransferase</keyword>
<gene>
    <name evidence="6" type="primary">pabB</name>
    <name evidence="6" type="ORF">H9C73_07985</name>
</gene>
<evidence type="ECO:0000259" key="4">
    <source>
        <dbReference type="Pfam" id="PF00425"/>
    </source>
</evidence>
<evidence type="ECO:0000256" key="3">
    <source>
        <dbReference type="SAM" id="MobiDB-lite"/>
    </source>
</evidence>
<dbReference type="InterPro" id="IPR019999">
    <property type="entry name" value="Anth_synth_I-like"/>
</dbReference>
<reference evidence="6 7" key="1">
    <citation type="submission" date="2020-09" db="EMBL/GenBank/DDBJ databases">
        <authorList>
            <person name="Tanuku N.R.S."/>
        </authorList>
    </citation>
    <scope>NUCLEOTIDE SEQUENCE [LARGE SCALE GENOMIC DNA]</scope>
    <source>
        <strain evidence="6 7">AK62</strain>
    </source>
</reference>
<dbReference type="InterPro" id="IPR015890">
    <property type="entry name" value="Chorismate_C"/>
</dbReference>
<evidence type="ECO:0000313" key="6">
    <source>
        <dbReference type="EMBL" id="MBP0048674.1"/>
    </source>
</evidence>